<accession>A0AAD9EPE0</accession>
<name>A0AAD9EPE0_9PEZI</name>
<evidence type="ECO:0000313" key="2">
    <source>
        <dbReference type="Proteomes" id="UP001243330"/>
    </source>
</evidence>
<dbReference type="Proteomes" id="UP001243330">
    <property type="component" value="Unassembled WGS sequence"/>
</dbReference>
<sequence length="166" mass="18592">MARLACHALHCCRFSPSRARCCWPHPRRRSVLVIAGDSPSEVTVVYCQEASGWGLEPSMAWLRVAAVVIAVAMLRQRRHRSWARDAGGRGSWIERRQAKCERAHASNSRHGHRHRADRAGNARRDKASAAVCLFACLLPCPPTTNVIPWHSIFDETVARIARGHDD</sequence>
<evidence type="ECO:0000313" key="1">
    <source>
        <dbReference type="EMBL" id="KAK1851896.1"/>
    </source>
</evidence>
<protein>
    <submittedName>
        <fullName evidence="1">Uncharacterized protein</fullName>
    </submittedName>
</protein>
<proteinExistence type="predicted"/>
<gene>
    <name evidence="1" type="ORF">CCHR01_05491</name>
</gene>
<dbReference type="AlphaFoldDB" id="A0AAD9EPE0"/>
<reference evidence="1" key="1">
    <citation type="submission" date="2023-01" db="EMBL/GenBank/DDBJ databases">
        <title>Colletotrichum chrysophilum M932 genome sequence.</title>
        <authorList>
            <person name="Baroncelli R."/>
        </authorList>
    </citation>
    <scope>NUCLEOTIDE SEQUENCE</scope>
    <source>
        <strain evidence="1">M932</strain>
    </source>
</reference>
<keyword evidence="2" id="KW-1185">Reference proteome</keyword>
<comment type="caution">
    <text evidence="1">The sequence shown here is derived from an EMBL/GenBank/DDBJ whole genome shotgun (WGS) entry which is preliminary data.</text>
</comment>
<dbReference type="EMBL" id="JAQOWY010000087">
    <property type="protein sequence ID" value="KAK1851896.1"/>
    <property type="molecule type" value="Genomic_DNA"/>
</dbReference>
<organism evidence="1 2">
    <name type="scientific">Colletotrichum chrysophilum</name>
    <dbReference type="NCBI Taxonomy" id="1836956"/>
    <lineage>
        <taxon>Eukaryota</taxon>
        <taxon>Fungi</taxon>
        <taxon>Dikarya</taxon>
        <taxon>Ascomycota</taxon>
        <taxon>Pezizomycotina</taxon>
        <taxon>Sordariomycetes</taxon>
        <taxon>Hypocreomycetidae</taxon>
        <taxon>Glomerellales</taxon>
        <taxon>Glomerellaceae</taxon>
        <taxon>Colletotrichum</taxon>
        <taxon>Colletotrichum gloeosporioides species complex</taxon>
    </lineage>
</organism>